<reference evidence="2 3" key="1">
    <citation type="submission" date="2018-09" db="EMBL/GenBank/DDBJ databases">
        <title>YIM PH21274 draft genome.</title>
        <authorList>
            <person name="Miao C."/>
        </authorList>
    </citation>
    <scope>NUCLEOTIDE SEQUENCE [LARGE SCALE GENOMIC DNA]</scope>
    <source>
        <strain evidence="2 3">YIM PH 21724</strain>
    </source>
</reference>
<dbReference type="AlphaFoldDB" id="A0A3A4K983"/>
<feature type="compositionally biased region" description="Basic and acidic residues" evidence="1">
    <location>
        <begin position="288"/>
        <end position="300"/>
    </location>
</feature>
<sequence>MVTATASDTTMYWLSRRIRNDQFLLYCFRDAGASGAELRATIARRSASIPDLGLRLRPVPGELGYPRWVRGGTTSDQFVEYERPQWDWVTLCADLGELVGTGVDAAVCAWRLHVFRGVLGVPECGSDPALIVVLQISHALADGRRAARIARALFGTDSVQSAAMMGGGRLPTRPRGRGRLLIAPDPHCRTGTHRFWSHPPRKGVRDAYRFPSTDRARDLVAAALAVFAMPIRIGQTLVRGVSAYRARRKLAELTASGGIPAAGPEYPPCVLNRPGRSARGDAPATSVGERDRPAVRDSLEAGHSIAETGVESESGSPAECSESAPAGGSIAAASTEGGSAPGDTRHLVRMIVFRASELRVPDMTVTVVALTAISGALSHYLERRGQSVRRLGAHVPIALPPKSLERNSYRSLGIDLCITEPDIGVRAARIAEQVRLRRIRAAHPLLDAQDRVVAVVPAPLRFREIARYRLDTVPESIAGHTVVSSVRRGGADLSFGGGAVVFTAGFPAIGSVMRLTHGVHGLGETVTLSMHADAATIPDLDDYAELLRAAASEVVAALRNNASPVPPSAAPAR</sequence>
<evidence type="ECO:0000313" key="2">
    <source>
        <dbReference type="EMBL" id="RJO78017.1"/>
    </source>
</evidence>
<evidence type="ECO:0000313" key="3">
    <source>
        <dbReference type="Proteomes" id="UP000266677"/>
    </source>
</evidence>
<evidence type="ECO:0000256" key="1">
    <source>
        <dbReference type="SAM" id="MobiDB-lite"/>
    </source>
</evidence>
<accession>A0A3A4K983</accession>
<keyword evidence="3" id="KW-1185">Reference proteome</keyword>
<name>A0A3A4K983_9NOCA</name>
<dbReference type="EMBL" id="QZFU01000014">
    <property type="protein sequence ID" value="RJO78017.1"/>
    <property type="molecule type" value="Genomic_DNA"/>
</dbReference>
<gene>
    <name evidence="2" type="ORF">D5S18_07090</name>
</gene>
<comment type="caution">
    <text evidence="2">The sequence shown here is derived from an EMBL/GenBank/DDBJ whole genome shotgun (WGS) entry which is preliminary data.</text>
</comment>
<feature type="region of interest" description="Disordered" evidence="1">
    <location>
        <begin position="262"/>
        <end position="341"/>
    </location>
</feature>
<dbReference type="Proteomes" id="UP000266677">
    <property type="component" value="Unassembled WGS sequence"/>
</dbReference>
<feature type="compositionally biased region" description="Low complexity" evidence="1">
    <location>
        <begin position="321"/>
        <end position="334"/>
    </location>
</feature>
<proteinExistence type="predicted"/>
<evidence type="ECO:0008006" key="4">
    <source>
        <dbReference type="Google" id="ProtNLM"/>
    </source>
</evidence>
<protein>
    <recommendedName>
        <fullName evidence="4">DUF1298 domain-containing protein</fullName>
    </recommendedName>
</protein>
<organism evidence="2 3">
    <name type="scientific">Nocardia panacis</name>
    <dbReference type="NCBI Taxonomy" id="2340916"/>
    <lineage>
        <taxon>Bacteria</taxon>
        <taxon>Bacillati</taxon>
        <taxon>Actinomycetota</taxon>
        <taxon>Actinomycetes</taxon>
        <taxon>Mycobacteriales</taxon>
        <taxon>Nocardiaceae</taxon>
        <taxon>Nocardia</taxon>
    </lineage>
</organism>